<proteinExistence type="predicted"/>
<evidence type="ECO:0008006" key="3">
    <source>
        <dbReference type="Google" id="ProtNLM"/>
    </source>
</evidence>
<name>A0A0F3IY02_9PROT</name>
<gene>
    <name evidence="1" type="ORF">VZ95_04500</name>
</gene>
<comment type="caution">
    <text evidence="1">The sequence shown here is derived from an EMBL/GenBank/DDBJ whole genome shotgun (WGS) entry which is preliminary data.</text>
</comment>
<evidence type="ECO:0000313" key="1">
    <source>
        <dbReference type="EMBL" id="KJV10484.1"/>
    </source>
</evidence>
<dbReference type="EMBL" id="LAJY01000089">
    <property type="protein sequence ID" value="KJV10484.1"/>
    <property type="molecule type" value="Genomic_DNA"/>
</dbReference>
<reference evidence="1 2" key="1">
    <citation type="submission" date="2015-03" db="EMBL/GenBank/DDBJ databases">
        <title>Draft genome sequence of Elstera litoralis.</title>
        <authorList>
            <person name="Rahalkar M.C."/>
            <person name="Dhakephalkar P.K."/>
            <person name="Pore S.D."/>
            <person name="Arora P."/>
            <person name="Kapse N.G."/>
            <person name="Pandit P.S."/>
        </authorList>
    </citation>
    <scope>NUCLEOTIDE SEQUENCE [LARGE SCALE GENOMIC DNA]</scope>
    <source>
        <strain evidence="1 2">Dia-1</strain>
    </source>
</reference>
<evidence type="ECO:0000313" key="2">
    <source>
        <dbReference type="Proteomes" id="UP000033774"/>
    </source>
</evidence>
<dbReference type="RefSeq" id="WP_045774814.1">
    <property type="nucleotide sequence ID" value="NZ_LAJY01000089.1"/>
</dbReference>
<protein>
    <recommendedName>
        <fullName evidence="3">DUF1835 domain-containing protein</fullName>
    </recommendedName>
</protein>
<sequence length="325" mass="35943">MMNSKGLQDFLHIRCGSDLAQPLQKAGLPGAYLAWVDPVCDGPTPEGLTDDSYRAARARFIADRYGEILAAVLGQLIDQDRALARADDFAEVVIWVEHDLFDQSILVRLLAWFADHPHRALTLVQADDFLGRQTPDALTRLFEARRRVTVSELKLGGYLWELWCAPDPRPLEALATILDDPARRPEGVSLPHLPAALRRHLANLPGSRDGLSMTERLALRAVADGAETAGAIFASVCLQEPAAWLGDMMFYPVLRDLSRAPFALLEQADDRYRLTPIGGAVVMGQMDALQFGSQPRWIGGCALESPPQFRWDQQEERVVEGPNLG</sequence>
<organism evidence="1 2">
    <name type="scientific">Elstera litoralis</name>
    <dbReference type="NCBI Taxonomy" id="552518"/>
    <lineage>
        <taxon>Bacteria</taxon>
        <taxon>Pseudomonadati</taxon>
        <taxon>Pseudomonadota</taxon>
        <taxon>Alphaproteobacteria</taxon>
        <taxon>Rhodospirillales</taxon>
        <taxon>Rhodospirillaceae</taxon>
        <taxon>Elstera</taxon>
    </lineage>
</organism>
<dbReference type="AlphaFoldDB" id="A0A0F3IY02"/>
<keyword evidence="2" id="KW-1185">Reference proteome</keyword>
<dbReference type="PATRIC" id="fig|552518.3.peg.4663"/>
<dbReference type="OrthoDB" id="127805at2"/>
<accession>A0A0F3IY02</accession>
<dbReference type="Proteomes" id="UP000033774">
    <property type="component" value="Unassembled WGS sequence"/>
</dbReference>